<name>A0A840BIX5_9RHOO</name>
<dbReference type="Gene3D" id="3.40.50.150">
    <property type="entry name" value="Vaccinia Virus protein VP39"/>
    <property type="match status" value="1"/>
</dbReference>
<protein>
    <recommendedName>
        <fullName evidence="4">Ribosomal protein uL3 glutamine methyltransferase</fullName>
        <shortName evidence="4">uL3 MTase</shortName>
        <ecNumber evidence="4">2.1.1.298</ecNumber>
    </recommendedName>
    <alternativeName>
        <fullName evidence="4">N5-glutamine methyltransferase PrmB</fullName>
    </alternativeName>
</protein>
<comment type="similarity">
    <text evidence="4">Belongs to the protein N5-glutamine methyltransferase family. PrmB subfamily.</text>
</comment>
<keyword evidence="1 4" id="KW-0489">Methyltransferase</keyword>
<dbReference type="PIRSF" id="PIRSF037167">
    <property type="entry name" value="Mtase_YfcB_prd"/>
    <property type="match status" value="1"/>
</dbReference>
<dbReference type="InterPro" id="IPR004556">
    <property type="entry name" value="HemK-like"/>
</dbReference>
<dbReference type="Proteomes" id="UP000561045">
    <property type="component" value="Unassembled WGS sequence"/>
</dbReference>
<keyword evidence="7" id="KW-0687">Ribonucleoprotein</keyword>
<gene>
    <name evidence="4" type="primary">prmB</name>
    <name evidence="7" type="ORF">GGR36_000847</name>
</gene>
<dbReference type="CDD" id="cd02440">
    <property type="entry name" value="AdoMet_MTases"/>
    <property type="match status" value="1"/>
</dbReference>
<dbReference type="GO" id="GO:0036009">
    <property type="term" value="F:protein-glutamine N-methyltransferase activity"/>
    <property type="evidence" value="ECO:0007669"/>
    <property type="project" value="UniProtKB-UniRule"/>
</dbReference>
<dbReference type="GO" id="GO:0003676">
    <property type="term" value="F:nucleic acid binding"/>
    <property type="evidence" value="ECO:0007669"/>
    <property type="project" value="InterPro"/>
</dbReference>
<dbReference type="EMBL" id="JACIET010000001">
    <property type="protein sequence ID" value="MBB4011539.1"/>
    <property type="molecule type" value="Genomic_DNA"/>
</dbReference>
<dbReference type="PANTHER" id="PTHR47806">
    <property type="entry name" value="50S RIBOSOMAL PROTEIN L3 GLUTAMINE METHYLTRANSFERASE"/>
    <property type="match status" value="1"/>
</dbReference>
<comment type="caution">
    <text evidence="7">The sequence shown here is derived from an EMBL/GenBank/DDBJ whole genome shotgun (WGS) entry which is preliminary data.</text>
</comment>
<dbReference type="InterPro" id="IPR007848">
    <property type="entry name" value="Small_mtfrase_dom"/>
</dbReference>
<comment type="function">
    <text evidence="4">Methylates ribosomal protein uL3 on a specific glutamine residue.</text>
</comment>
<dbReference type="RefSeq" id="WP_183632212.1">
    <property type="nucleotide sequence ID" value="NZ_BAABLE010000011.1"/>
</dbReference>
<dbReference type="InterPro" id="IPR017127">
    <property type="entry name" value="Ribosome_uL3_MTase"/>
</dbReference>
<dbReference type="Pfam" id="PF05175">
    <property type="entry name" value="MTS"/>
    <property type="match status" value="1"/>
</dbReference>
<dbReference type="InterPro" id="IPR002052">
    <property type="entry name" value="DNA_methylase_N6_adenine_CS"/>
</dbReference>
<dbReference type="EC" id="2.1.1.298" evidence="4"/>
<keyword evidence="8" id="KW-1185">Reference proteome</keyword>
<dbReference type="PANTHER" id="PTHR47806:SF1">
    <property type="entry name" value="RIBOSOMAL PROTEIN UL3 GLUTAMINE METHYLTRANSFERASE"/>
    <property type="match status" value="1"/>
</dbReference>
<feature type="domain" description="Methyltransferase small" evidence="6">
    <location>
        <begin position="149"/>
        <end position="230"/>
    </location>
</feature>
<keyword evidence="2 4" id="KW-0808">Transferase</keyword>
<dbReference type="NCBIfam" id="TIGR00536">
    <property type="entry name" value="hemK_fam"/>
    <property type="match status" value="1"/>
</dbReference>
<evidence type="ECO:0000259" key="6">
    <source>
        <dbReference type="Pfam" id="PF05175"/>
    </source>
</evidence>
<dbReference type="InterPro" id="IPR029063">
    <property type="entry name" value="SAM-dependent_MTases_sf"/>
</dbReference>
<keyword evidence="3 4" id="KW-0949">S-adenosyl-L-methionine</keyword>
<organism evidence="7 8">
    <name type="scientific">Niveibacterium umoris</name>
    <dbReference type="NCBI Taxonomy" id="1193620"/>
    <lineage>
        <taxon>Bacteria</taxon>
        <taxon>Pseudomonadati</taxon>
        <taxon>Pseudomonadota</taxon>
        <taxon>Betaproteobacteria</taxon>
        <taxon>Rhodocyclales</taxon>
        <taxon>Rhodocyclaceae</taxon>
        <taxon>Niveibacterium</taxon>
    </lineage>
</organism>
<dbReference type="GO" id="GO:0032259">
    <property type="term" value="P:methylation"/>
    <property type="evidence" value="ECO:0007669"/>
    <property type="project" value="UniProtKB-KW"/>
</dbReference>
<reference evidence="7 8" key="1">
    <citation type="submission" date="2020-08" db="EMBL/GenBank/DDBJ databases">
        <title>Genomic Encyclopedia of Type Strains, Phase IV (KMG-IV): sequencing the most valuable type-strain genomes for metagenomic binning, comparative biology and taxonomic classification.</title>
        <authorList>
            <person name="Goeker M."/>
        </authorList>
    </citation>
    <scope>NUCLEOTIDE SEQUENCE [LARGE SCALE GENOMIC DNA]</scope>
    <source>
        <strain evidence="7 8">DSM 106739</strain>
    </source>
</reference>
<dbReference type="AlphaFoldDB" id="A0A840BIX5"/>
<dbReference type="HAMAP" id="MF_02125">
    <property type="entry name" value="L3_methyltr_PrmB"/>
    <property type="match status" value="1"/>
</dbReference>
<evidence type="ECO:0000256" key="2">
    <source>
        <dbReference type="ARBA" id="ARBA00022679"/>
    </source>
</evidence>
<dbReference type="GO" id="GO:0005840">
    <property type="term" value="C:ribosome"/>
    <property type="evidence" value="ECO:0007669"/>
    <property type="project" value="UniProtKB-KW"/>
</dbReference>
<evidence type="ECO:0000256" key="4">
    <source>
        <dbReference type="HAMAP-Rule" id="MF_02125"/>
    </source>
</evidence>
<dbReference type="GO" id="GO:0005829">
    <property type="term" value="C:cytosol"/>
    <property type="evidence" value="ECO:0007669"/>
    <property type="project" value="TreeGrafter"/>
</dbReference>
<evidence type="ECO:0000313" key="8">
    <source>
        <dbReference type="Proteomes" id="UP000561045"/>
    </source>
</evidence>
<evidence type="ECO:0000313" key="7">
    <source>
        <dbReference type="EMBL" id="MBB4011539.1"/>
    </source>
</evidence>
<dbReference type="NCBIfam" id="TIGR03533">
    <property type="entry name" value="L3_gln_methyl"/>
    <property type="match status" value="1"/>
</dbReference>
<keyword evidence="7" id="KW-0689">Ribosomal protein</keyword>
<accession>A0A840BIX5</accession>
<sequence length="314" mass="34832">MHHDAEHCNDENCDHDHSHDPRDELVTVRDLLRYAVSRFNRARLVFGHGTDNAFDEAAYLILHTLHLPLDRLDPFLDACIPSNERAEVLAVIDERAESRKPAAYLTGEAWLGPYRFTVDERVIVPRSYFGELLQDGFAPWVPDPDEITDALDLCTGSACLAILMAHVFPNANIDAVDLSADALEVAARNVEDYGLEHQVHLLQSDVFSALGGRCYDLIISNPPYVTQDAMDALPPEYLHEPAMALGSGTDGLDVVRKIIAQAHAHLKPGGLLAVEVGHNRHLVEEAWPDLQMTWLNTAGADEGVFLIRREDLPA</sequence>
<feature type="region of interest" description="Disordered" evidence="5">
    <location>
        <begin position="1"/>
        <end position="20"/>
    </location>
</feature>
<proteinExistence type="inferred from homology"/>
<comment type="catalytic activity">
    <reaction evidence="4">
        <text>L-glutaminyl-[ribosomal protein uL3] + S-adenosyl-L-methionine = N(5)-methyl-L-glutaminyl-[ribosomal protein uL3] + S-adenosyl-L-homocysteine + H(+)</text>
        <dbReference type="Rhea" id="RHEA:45020"/>
        <dbReference type="Rhea" id="RHEA-COMP:11063"/>
        <dbReference type="Rhea" id="RHEA-COMP:11064"/>
        <dbReference type="ChEBI" id="CHEBI:15378"/>
        <dbReference type="ChEBI" id="CHEBI:30011"/>
        <dbReference type="ChEBI" id="CHEBI:57856"/>
        <dbReference type="ChEBI" id="CHEBI:59789"/>
        <dbReference type="ChEBI" id="CHEBI:61891"/>
        <dbReference type="EC" id="2.1.1.298"/>
    </reaction>
</comment>
<evidence type="ECO:0000256" key="1">
    <source>
        <dbReference type="ARBA" id="ARBA00022603"/>
    </source>
</evidence>
<dbReference type="PROSITE" id="PS00092">
    <property type="entry name" value="N6_MTASE"/>
    <property type="match status" value="1"/>
</dbReference>
<dbReference type="SUPFAM" id="SSF53335">
    <property type="entry name" value="S-adenosyl-L-methionine-dependent methyltransferases"/>
    <property type="match status" value="1"/>
</dbReference>
<evidence type="ECO:0000256" key="3">
    <source>
        <dbReference type="ARBA" id="ARBA00022691"/>
    </source>
</evidence>
<evidence type="ECO:0000256" key="5">
    <source>
        <dbReference type="SAM" id="MobiDB-lite"/>
    </source>
</evidence>